<feature type="non-terminal residue" evidence="1">
    <location>
        <position position="1"/>
    </location>
</feature>
<dbReference type="EMBL" id="JEMB01001736">
    <property type="protein sequence ID" value="KYF85315.1"/>
    <property type="molecule type" value="Genomic_DNA"/>
</dbReference>
<evidence type="ECO:0000313" key="1">
    <source>
        <dbReference type="EMBL" id="KYF85315.1"/>
    </source>
</evidence>
<reference evidence="1 2" key="1">
    <citation type="submission" date="2014-02" db="EMBL/GenBank/DDBJ databases">
        <title>The small core and large imbalanced accessory genome model reveals a collaborative survival strategy of Sorangium cellulosum strains in nature.</title>
        <authorList>
            <person name="Han K."/>
            <person name="Peng R."/>
            <person name="Blom J."/>
            <person name="Li Y.-Z."/>
        </authorList>
    </citation>
    <scope>NUCLEOTIDE SEQUENCE [LARGE SCALE GENOMIC DNA]</scope>
    <source>
        <strain evidence="1 2">So0011-07</strain>
    </source>
</reference>
<evidence type="ECO:0000313" key="2">
    <source>
        <dbReference type="Proteomes" id="UP000075635"/>
    </source>
</evidence>
<gene>
    <name evidence="1" type="ORF">BE17_03275</name>
</gene>
<protein>
    <submittedName>
        <fullName evidence="1">Uncharacterized protein</fullName>
    </submittedName>
</protein>
<organism evidence="1 2">
    <name type="scientific">Sorangium cellulosum</name>
    <name type="common">Polyangium cellulosum</name>
    <dbReference type="NCBI Taxonomy" id="56"/>
    <lineage>
        <taxon>Bacteria</taxon>
        <taxon>Pseudomonadati</taxon>
        <taxon>Myxococcota</taxon>
        <taxon>Polyangia</taxon>
        <taxon>Polyangiales</taxon>
        <taxon>Polyangiaceae</taxon>
        <taxon>Sorangium</taxon>
    </lineage>
</organism>
<proteinExistence type="predicted"/>
<comment type="caution">
    <text evidence="1">The sequence shown here is derived from an EMBL/GenBank/DDBJ whole genome shotgun (WGS) entry which is preliminary data.</text>
</comment>
<name>A0A150RYK2_SORCE</name>
<accession>A0A150RYK2</accession>
<dbReference type="AlphaFoldDB" id="A0A150RYK2"/>
<dbReference type="Proteomes" id="UP000075635">
    <property type="component" value="Unassembled WGS sequence"/>
</dbReference>
<sequence>EIRAPSAELAEASSRVKELLAGLAQRVTDADLGRAEAHLARSERDALAEPRRRLINLFSGRASRTPPAKATLAAWRAFLAGALGADAIVTVEARPD</sequence>